<dbReference type="NCBIfam" id="NF040588">
    <property type="entry name" value="FxsC_Nterm"/>
    <property type="match status" value="1"/>
</dbReference>
<dbReference type="STRING" id="137265.SAMN05421684_7543"/>
<proteinExistence type="predicted"/>
<name>A0A1H3UMA7_9ACTN</name>
<dbReference type="EMBL" id="FNQB01000005">
    <property type="protein sequence ID" value="SDZ63560.1"/>
    <property type="molecule type" value="Genomic_DNA"/>
</dbReference>
<sequence>MRTSRYDVDPSAPLFFLSYSRASTRTVARDPDRRVMELFSDLSENVSELVGGLPGEDPGFVDHATVGGTRWSAELFRAASTCQVFVPLISARLLSSTWCGMEWDLFARRRVVRISDGEVSDAGILPVLWTPTDDYASAPPVVKDIQLFTPVGLPDPQMAATYRREGLLGLRMVGADSVYNAIVWRLAQAIVEIARRHHVERLDPIPTSTDHLRNIFLAGREVD</sequence>
<accession>A0A1H3UMA7</accession>
<dbReference type="InterPro" id="IPR035897">
    <property type="entry name" value="Toll_tir_struct_dom_sf"/>
</dbReference>
<dbReference type="Gene3D" id="3.40.50.10140">
    <property type="entry name" value="Toll/interleukin-1 receptor homology (TIR) domain"/>
    <property type="match status" value="1"/>
</dbReference>
<protein>
    <submittedName>
        <fullName evidence="1">TIR domain-containing protein</fullName>
    </submittedName>
</protein>
<evidence type="ECO:0000313" key="2">
    <source>
        <dbReference type="Proteomes" id="UP000199632"/>
    </source>
</evidence>
<keyword evidence="2" id="KW-1185">Reference proteome</keyword>
<dbReference type="Proteomes" id="UP000199632">
    <property type="component" value="Unassembled WGS sequence"/>
</dbReference>
<dbReference type="RefSeq" id="WP_090803023.1">
    <property type="nucleotide sequence ID" value="NZ_BOND01000033.1"/>
</dbReference>
<reference evidence="2" key="1">
    <citation type="submission" date="2016-10" db="EMBL/GenBank/DDBJ databases">
        <authorList>
            <person name="Varghese N."/>
            <person name="Submissions S."/>
        </authorList>
    </citation>
    <scope>NUCLEOTIDE SEQUENCE [LARGE SCALE GENOMIC DNA]</scope>
    <source>
        <strain evidence="2">DSM 44718</strain>
    </source>
</reference>
<dbReference type="InterPro" id="IPR047603">
    <property type="entry name" value="FxsC_N"/>
</dbReference>
<dbReference type="SUPFAM" id="SSF52200">
    <property type="entry name" value="Toll/Interleukin receptor TIR domain"/>
    <property type="match status" value="1"/>
</dbReference>
<gene>
    <name evidence="1" type="ORF">SAMN05421684_7543</name>
</gene>
<organism evidence="1 2">
    <name type="scientific">Asanoa ishikariensis</name>
    <dbReference type="NCBI Taxonomy" id="137265"/>
    <lineage>
        <taxon>Bacteria</taxon>
        <taxon>Bacillati</taxon>
        <taxon>Actinomycetota</taxon>
        <taxon>Actinomycetes</taxon>
        <taxon>Micromonosporales</taxon>
        <taxon>Micromonosporaceae</taxon>
        <taxon>Asanoa</taxon>
    </lineage>
</organism>
<dbReference type="AlphaFoldDB" id="A0A1H3UMA7"/>
<evidence type="ECO:0000313" key="1">
    <source>
        <dbReference type="EMBL" id="SDZ63560.1"/>
    </source>
</evidence>